<evidence type="ECO:0000256" key="3">
    <source>
        <dbReference type="ARBA" id="ARBA00022676"/>
    </source>
</evidence>
<protein>
    <recommendedName>
        <fullName evidence="5">Glycosyltransferase 2-like domain-containing protein</fullName>
    </recommendedName>
</protein>
<evidence type="ECO:0000313" key="7">
    <source>
        <dbReference type="Proteomes" id="UP001501645"/>
    </source>
</evidence>
<evidence type="ECO:0000256" key="1">
    <source>
        <dbReference type="ARBA" id="ARBA00004776"/>
    </source>
</evidence>
<evidence type="ECO:0000313" key="6">
    <source>
        <dbReference type="EMBL" id="GAA4780925.1"/>
    </source>
</evidence>
<organism evidence="6 7">
    <name type="scientific">Microbacterium gilvum</name>
    <dbReference type="NCBI Taxonomy" id="1336204"/>
    <lineage>
        <taxon>Bacteria</taxon>
        <taxon>Bacillati</taxon>
        <taxon>Actinomycetota</taxon>
        <taxon>Actinomycetes</taxon>
        <taxon>Micrococcales</taxon>
        <taxon>Microbacteriaceae</taxon>
        <taxon>Microbacterium</taxon>
    </lineage>
</organism>
<keyword evidence="7" id="KW-1185">Reference proteome</keyword>
<evidence type="ECO:0000256" key="4">
    <source>
        <dbReference type="ARBA" id="ARBA00022679"/>
    </source>
</evidence>
<evidence type="ECO:0000256" key="2">
    <source>
        <dbReference type="ARBA" id="ARBA00006739"/>
    </source>
</evidence>
<name>A0ABP9AI63_9MICO</name>
<dbReference type="SUPFAM" id="SSF53448">
    <property type="entry name" value="Nucleotide-diphospho-sugar transferases"/>
    <property type="match status" value="1"/>
</dbReference>
<proteinExistence type="inferred from homology"/>
<dbReference type="PANTHER" id="PTHR43179">
    <property type="entry name" value="RHAMNOSYLTRANSFERASE WBBL"/>
    <property type="match status" value="1"/>
</dbReference>
<comment type="similarity">
    <text evidence="2">Belongs to the glycosyltransferase 2 family.</text>
</comment>
<dbReference type="InterPro" id="IPR001173">
    <property type="entry name" value="Glyco_trans_2-like"/>
</dbReference>
<gene>
    <name evidence="6" type="ORF">GCM10023351_27460</name>
</gene>
<dbReference type="Gene3D" id="3.90.550.10">
    <property type="entry name" value="Spore Coat Polysaccharide Biosynthesis Protein SpsA, Chain A"/>
    <property type="match status" value="1"/>
</dbReference>
<dbReference type="Pfam" id="PF00535">
    <property type="entry name" value="Glycos_transf_2"/>
    <property type="match status" value="1"/>
</dbReference>
<dbReference type="PANTHER" id="PTHR43179:SF12">
    <property type="entry name" value="GALACTOFURANOSYLTRANSFERASE GLFT2"/>
    <property type="match status" value="1"/>
</dbReference>
<dbReference type="EMBL" id="BAABKO010000005">
    <property type="protein sequence ID" value="GAA4780925.1"/>
    <property type="molecule type" value="Genomic_DNA"/>
</dbReference>
<reference evidence="7" key="1">
    <citation type="journal article" date="2019" name="Int. J. Syst. Evol. Microbiol.">
        <title>The Global Catalogue of Microorganisms (GCM) 10K type strain sequencing project: providing services to taxonomists for standard genome sequencing and annotation.</title>
        <authorList>
            <consortium name="The Broad Institute Genomics Platform"/>
            <consortium name="The Broad Institute Genome Sequencing Center for Infectious Disease"/>
            <person name="Wu L."/>
            <person name="Ma J."/>
        </authorList>
    </citation>
    <scope>NUCLEOTIDE SEQUENCE [LARGE SCALE GENOMIC DNA]</scope>
    <source>
        <strain evidence="7">JCM 18537</strain>
    </source>
</reference>
<dbReference type="InterPro" id="IPR029044">
    <property type="entry name" value="Nucleotide-diphossugar_trans"/>
</dbReference>
<sequence length="268" mass="28800">MSATPRTAVVTLCSTPRVGHLRRQLAALAHDCDADRIVVWIGEDDPPGLDADALLHVPPGREGLRLAAARNAGGDAAVRRGAEVVVFLDADCVPGPALLPRYREAASRHPEAVLCGPVTYLPPGADVVDPLALAAATAPHPARPAPPDGVLVRASDEEYPLFWSLSFAVSAAAQPPRFDEAFEGYGGEDTDYAFRLRKTGVPLIWVGGAHAYHQHHATSSPPWQHLDDILRNGALFAQRWGEWPMRGWLEAFAEAGAVRREGTGWVRA</sequence>
<feature type="domain" description="Glycosyltransferase 2-like" evidence="5">
    <location>
        <begin position="60"/>
        <end position="119"/>
    </location>
</feature>
<accession>A0ABP9AI63</accession>
<keyword evidence="4" id="KW-0808">Transferase</keyword>
<evidence type="ECO:0000259" key="5">
    <source>
        <dbReference type="Pfam" id="PF00535"/>
    </source>
</evidence>
<keyword evidence="3" id="KW-0328">Glycosyltransferase</keyword>
<comment type="caution">
    <text evidence="6">The sequence shown here is derived from an EMBL/GenBank/DDBJ whole genome shotgun (WGS) entry which is preliminary data.</text>
</comment>
<dbReference type="RefSeq" id="WP_345440178.1">
    <property type="nucleotide sequence ID" value="NZ_BAABKO010000005.1"/>
</dbReference>
<dbReference type="Proteomes" id="UP001501645">
    <property type="component" value="Unassembled WGS sequence"/>
</dbReference>
<comment type="pathway">
    <text evidence="1">Cell wall biogenesis; cell wall polysaccharide biosynthesis.</text>
</comment>